<dbReference type="EC" id="3.1.3.16" evidence="1"/>
<dbReference type="Gene3D" id="3.60.40.10">
    <property type="entry name" value="PPM-type phosphatase domain"/>
    <property type="match status" value="1"/>
</dbReference>
<dbReference type="Pfam" id="PF00481">
    <property type="entry name" value="PP2C"/>
    <property type="match status" value="1"/>
</dbReference>
<dbReference type="Gramene" id="TRITD7Av1G011240.1">
    <property type="protein sequence ID" value="TRITD7Av1G011240.1"/>
    <property type="gene ID" value="TRITD7Av1G011240"/>
</dbReference>
<dbReference type="EMBL" id="LT934123">
    <property type="protein sequence ID" value="VAI69068.1"/>
    <property type="molecule type" value="Genomic_DNA"/>
</dbReference>
<evidence type="ECO:0000313" key="6">
    <source>
        <dbReference type="EMBL" id="VAI69068.1"/>
    </source>
</evidence>
<evidence type="ECO:0000313" key="7">
    <source>
        <dbReference type="Proteomes" id="UP000324705"/>
    </source>
</evidence>
<feature type="compositionally biased region" description="Low complexity" evidence="4">
    <location>
        <begin position="26"/>
        <end position="41"/>
    </location>
</feature>
<feature type="domain" description="PPM-type phosphatase" evidence="5">
    <location>
        <begin position="78"/>
        <end position="150"/>
    </location>
</feature>
<organism evidence="6 7">
    <name type="scientific">Triticum turgidum subsp. durum</name>
    <name type="common">Durum wheat</name>
    <name type="synonym">Triticum durum</name>
    <dbReference type="NCBI Taxonomy" id="4567"/>
    <lineage>
        <taxon>Eukaryota</taxon>
        <taxon>Viridiplantae</taxon>
        <taxon>Streptophyta</taxon>
        <taxon>Embryophyta</taxon>
        <taxon>Tracheophyta</taxon>
        <taxon>Spermatophyta</taxon>
        <taxon>Magnoliopsida</taxon>
        <taxon>Liliopsida</taxon>
        <taxon>Poales</taxon>
        <taxon>Poaceae</taxon>
        <taxon>BOP clade</taxon>
        <taxon>Pooideae</taxon>
        <taxon>Triticodae</taxon>
        <taxon>Triticeae</taxon>
        <taxon>Triticinae</taxon>
        <taxon>Triticum</taxon>
    </lineage>
</organism>
<dbReference type="Proteomes" id="UP000324705">
    <property type="component" value="Chromosome 7A"/>
</dbReference>
<dbReference type="OMA" id="FAVFNGH"/>
<comment type="catalytic activity">
    <reaction evidence="2">
        <text>O-phospho-L-seryl-[protein] + H2O = L-seryl-[protein] + phosphate</text>
        <dbReference type="Rhea" id="RHEA:20629"/>
        <dbReference type="Rhea" id="RHEA-COMP:9863"/>
        <dbReference type="Rhea" id="RHEA-COMP:11604"/>
        <dbReference type="ChEBI" id="CHEBI:15377"/>
        <dbReference type="ChEBI" id="CHEBI:29999"/>
        <dbReference type="ChEBI" id="CHEBI:43474"/>
        <dbReference type="ChEBI" id="CHEBI:83421"/>
        <dbReference type="EC" id="3.1.3.16"/>
    </reaction>
</comment>
<keyword evidence="7" id="KW-1185">Reference proteome</keyword>
<dbReference type="SUPFAM" id="SSF81606">
    <property type="entry name" value="PP2C-like"/>
    <property type="match status" value="1"/>
</dbReference>
<evidence type="ECO:0000256" key="1">
    <source>
        <dbReference type="ARBA" id="ARBA00013081"/>
    </source>
</evidence>
<feature type="region of interest" description="Disordered" evidence="4">
    <location>
        <begin position="181"/>
        <end position="217"/>
    </location>
</feature>
<evidence type="ECO:0000256" key="3">
    <source>
        <dbReference type="ARBA" id="ARBA00048336"/>
    </source>
</evidence>
<comment type="catalytic activity">
    <reaction evidence="3">
        <text>O-phospho-L-threonyl-[protein] + H2O = L-threonyl-[protein] + phosphate</text>
        <dbReference type="Rhea" id="RHEA:47004"/>
        <dbReference type="Rhea" id="RHEA-COMP:11060"/>
        <dbReference type="Rhea" id="RHEA-COMP:11605"/>
        <dbReference type="ChEBI" id="CHEBI:15377"/>
        <dbReference type="ChEBI" id="CHEBI:30013"/>
        <dbReference type="ChEBI" id="CHEBI:43474"/>
        <dbReference type="ChEBI" id="CHEBI:61977"/>
        <dbReference type="EC" id="3.1.3.16"/>
    </reaction>
</comment>
<name>A0A9R0Z318_TRITD</name>
<dbReference type="InterPro" id="IPR001932">
    <property type="entry name" value="PPM-type_phosphatase-like_dom"/>
</dbReference>
<proteinExistence type="predicted"/>
<sequence>MASTAGVSRANPVVASEEGEVQPSPLLSGYYASSEGSEGYLTGPEEGESSRVVAAPAPLLPGEAAAAAVWSLAFGSVSQRGLDQRKGMEDTVSLRPFFCVQADGSPMHFFAVFNGHGGPQVSALCSDQMHVILAEELARVATAYRKEHLENDEEAERQLRVGGHTGDGVVRIGVAHHGVHCRGGVPGPRQHPRGQLRRLPPCSAAPATPYHSPRTTR</sequence>
<dbReference type="AlphaFoldDB" id="A0A9R0Z318"/>
<gene>
    <name evidence="6" type="ORF">TRITD_7Av1G011240</name>
</gene>
<accession>A0A9R0Z318</accession>
<protein>
    <recommendedName>
        <fullName evidence="1">protein-serine/threonine phosphatase</fullName>
        <ecNumber evidence="1">3.1.3.16</ecNumber>
    </recommendedName>
</protein>
<evidence type="ECO:0000256" key="4">
    <source>
        <dbReference type="SAM" id="MobiDB-lite"/>
    </source>
</evidence>
<evidence type="ECO:0000256" key="2">
    <source>
        <dbReference type="ARBA" id="ARBA00047761"/>
    </source>
</evidence>
<dbReference type="GO" id="GO:0004722">
    <property type="term" value="F:protein serine/threonine phosphatase activity"/>
    <property type="evidence" value="ECO:0007669"/>
    <property type="project" value="UniProtKB-EC"/>
</dbReference>
<evidence type="ECO:0000259" key="5">
    <source>
        <dbReference type="Pfam" id="PF00481"/>
    </source>
</evidence>
<feature type="region of interest" description="Disordered" evidence="4">
    <location>
        <begin position="1"/>
        <end position="48"/>
    </location>
</feature>
<reference evidence="6 7" key="1">
    <citation type="submission" date="2017-09" db="EMBL/GenBank/DDBJ databases">
        <authorList>
            <consortium name="International Durum Wheat Genome Sequencing Consortium (IDWGSC)"/>
            <person name="Milanesi L."/>
        </authorList>
    </citation>
    <scope>NUCLEOTIDE SEQUENCE [LARGE SCALE GENOMIC DNA]</scope>
    <source>
        <strain evidence="7">cv. Svevo</strain>
    </source>
</reference>
<dbReference type="InterPro" id="IPR036457">
    <property type="entry name" value="PPM-type-like_dom_sf"/>
</dbReference>